<proteinExistence type="predicted"/>
<accession>A0A8X6SE46</accession>
<evidence type="ECO:0000313" key="2">
    <source>
        <dbReference type="Proteomes" id="UP000887159"/>
    </source>
</evidence>
<reference evidence="1" key="1">
    <citation type="submission" date="2020-08" db="EMBL/GenBank/DDBJ databases">
        <title>Multicomponent nature underlies the extraordinary mechanical properties of spider dragline silk.</title>
        <authorList>
            <person name="Kono N."/>
            <person name="Nakamura H."/>
            <person name="Mori M."/>
            <person name="Yoshida Y."/>
            <person name="Ohtoshi R."/>
            <person name="Malay A.D."/>
            <person name="Moran D.A.P."/>
            <person name="Tomita M."/>
            <person name="Numata K."/>
            <person name="Arakawa K."/>
        </authorList>
    </citation>
    <scope>NUCLEOTIDE SEQUENCE</scope>
</reference>
<organism evidence="1 2">
    <name type="scientific">Trichonephila clavipes</name>
    <name type="common">Golden silk orbweaver</name>
    <name type="synonym">Nephila clavipes</name>
    <dbReference type="NCBI Taxonomy" id="2585209"/>
    <lineage>
        <taxon>Eukaryota</taxon>
        <taxon>Metazoa</taxon>
        <taxon>Ecdysozoa</taxon>
        <taxon>Arthropoda</taxon>
        <taxon>Chelicerata</taxon>
        <taxon>Arachnida</taxon>
        <taxon>Araneae</taxon>
        <taxon>Araneomorphae</taxon>
        <taxon>Entelegynae</taxon>
        <taxon>Araneoidea</taxon>
        <taxon>Nephilidae</taxon>
        <taxon>Trichonephila</taxon>
    </lineage>
</organism>
<sequence length="93" mass="10090">MVNVESLNHKYATPFSFRATKDVGRDSPPIRVLLGADILGSLLTGRIEVLSSGVSAVEALLGWAILGLGKKREVVNLVTLSLQNMDVPKMWDL</sequence>
<keyword evidence="2" id="KW-1185">Reference proteome</keyword>
<gene>
    <name evidence="1" type="primary">AVEN_271930_1</name>
    <name evidence="1" type="ORF">TNCV_2207891</name>
</gene>
<evidence type="ECO:0000313" key="1">
    <source>
        <dbReference type="EMBL" id="GFY05343.1"/>
    </source>
</evidence>
<name>A0A8X6SE46_TRICX</name>
<dbReference type="Proteomes" id="UP000887159">
    <property type="component" value="Unassembled WGS sequence"/>
</dbReference>
<protein>
    <submittedName>
        <fullName evidence="1">Uncharacterized protein</fullName>
    </submittedName>
</protein>
<dbReference type="EMBL" id="BMAU01021250">
    <property type="protein sequence ID" value="GFY05343.1"/>
    <property type="molecule type" value="Genomic_DNA"/>
</dbReference>
<dbReference type="AlphaFoldDB" id="A0A8X6SE46"/>
<comment type="caution">
    <text evidence="1">The sequence shown here is derived from an EMBL/GenBank/DDBJ whole genome shotgun (WGS) entry which is preliminary data.</text>
</comment>